<feature type="domain" description="C2H2-type" evidence="11">
    <location>
        <begin position="305"/>
        <end position="333"/>
    </location>
</feature>
<dbReference type="Pfam" id="PF00096">
    <property type="entry name" value="zf-C2H2"/>
    <property type="match status" value="3"/>
</dbReference>
<accession>D1ZZH0</accession>
<dbReference type="eggNOG" id="KOG1721">
    <property type="taxonomic scope" value="Eukaryota"/>
</dbReference>
<reference evidence="13 14" key="2">
    <citation type="journal article" date="2010" name="Nucleic Acids Res.">
        <title>BeetleBase in 2010: revisions to provide comprehensive genomic information for Tribolium castaneum.</title>
        <authorList>
            <person name="Kim H.S."/>
            <person name="Murphy T."/>
            <person name="Xia J."/>
            <person name="Caragea D."/>
            <person name="Park Y."/>
            <person name="Beeman R.W."/>
            <person name="Lorenzen M.D."/>
            <person name="Butcher S."/>
            <person name="Manak J.R."/>
            <person name="Brown S.J."/>
        </authorList>
    </citation>
    <scope>GENOME REANNOTATION</scope>
    <source>
        <strain evidence="13 14">Georgia GA2</strain>
    </source>
</reference>
<evidence type="ECO:0000259" key="12">
    <source>
        <dbReference type="PROSITE" id="PS51915"/>
    </source>
</evidence>
<dbReference type="GO" id="GO:0000978">
    <property type="term" value="F:RNA polymerase II cis-regulatory region sequence-specific DNA binding"/>
    <property type="evidence" value="ECO:0000318"/>
    <property type="project" value="GO_Central"/>
</dbReference>
<dbReference type="PROSITE" id="PS50157">
    <property type="entry name" value="ZINC_FINGER_C2H2_2"/>
    <property type="match status" value="6"/>
</dbReference>
<dbReference type="AlphaFoldDB" id="D1ZZH0"/>
<feature type="binding site" evidence="10">
    <location>
        <position position="46"/>
    </location>
    <ligand>
        <name>Zn(2+)</name>
        <dbReference type="ChEBI" id="CHEBI:29105"/>
    </ligand>
</feature>
<dbReference type="Pfam" id="PF13894">
    <property type="entry name" value="zf-C2H2_4"/>
    <property type="match status" value="1"/>
</dbReference>
<sequence length="415" mass="47519">MSRRVCRLCLASPSVCYSLLEDNLSEMLEALTSIKVDSTDVSPISCLKCLLNMKLAFNIQQKFLRSDEKLKEFAILNNVEVKLEVEEELLLEMNSINVGAETDSCPSSCIVCGNKVDEKLLAKHIQQHFDSAQICDTCDQSFKNIAEYKSHIHVNHPQTSHKCLHCGASFRYKSLYNVHLSQAHKTCRKRPKREASLGPFTCKECEKQFTCKRKFNSHTHRRKKCPICGAQITISNFRKHTLNHSSGPQICELCGATLSNLESLRGHLTYTHSSQIFNCDKCGKVFHKRYTYQLHLKKHAGEKSHVCETCGKAFFTMYYLNKHVKTAHLKLRPYICQFCKKAFSSRFALRTHERQHTNETPYKCEVCGEGFRQNVSLRAHRKSKHNIIEPKNCACPVCGKLFGSEQAILSHMRLH</sequence>
<dbReference type="GO" id="GO:0008270">
    <property type="term" value="F:zinc ion binding"/>
    <property type="evidence" value="ECO:0007669"/>
    <property type="project" value="UniProtKB-UniRule"/>
</dbReference>
<keyword evidence="8" id="KW-0539">Nucleus</keyword>
<feature type="domain" description="C2H2-type" evidence="11">
    <location>
        <begin position="277"/>
        <end position="304"/>
    </location>
</feature>
<keyword evidence="5 10" id="KW-0862">Zinc</keyword>
<feature type="binding site" evidence="10">
    <location>
        <position position="9"/>
    </location>
    <ligand>
        <name>Zn(2+)</name>
        <dbReference type="ChEBI" id="CHEBI:29105"/>
    </ligand>
</feature>
<evidence type="ECO:0000256" key="9">
    <source>
        <dbReference type="PROSITE-ProRule" id="PRU00042"/>
    </source>
</evidence>
<feature type="domain" description="C2H2-type" evidence="11">
    <location>
        <begin position="362"/>
        <end position="390"/>
    </location>
</feature>
<dbReference type="OrthoDB" id="8823111at2759"/>
<evidence type="ECO:0000256" key="7">
    <source>
        <dbReference type="ARBA" id="ARBA00023163"/>
    </source>
</evidence>
<dbReference type="PhylomeDB" id="D1ZZH0"/>
<dbReference type="SMART" id="SM00868">
    <property type="entry name" value="zf-AD"/>
    <property type="match status" value="2"/>
</dbReference>
<dbReference type="SUPFAM" id="SSF57667">
    <property type="entry name" value="beta-beta-alpha zinc fingers"/>
    <property type="match status" value="4"/>
</dbReference>
<keyword evidence="2 10" id="KW-0479">Metal-binding</keyword>
<comment type="subcellular location">
    <subcellularLocation>
        <location evidence="1">Nucleus</location>
    </subcellularLocation>
</comment>
<dbReference type="PANTHER" id="PTHR24379">
    <property type="entry name" value="KRAB AND ZINC FINGER DOMAIN-CONTAINING"/>
    <property type="match status" value="1"/>
</dbReference>
<dbReference type="PROSITE" id="PS00028">
    <property type="entry name" value="ZINC_FINGER_C2H2_1"/>
    <property type="match status" value="7"/>
</dbReference>
<dbReference type="Pfam" id="PF13912">
    <property type="entry name" value="zf-C2H2_6"/>
    <property type="match status" value="2"/>
</dbReference>
<feature type="binding site" evidence="10">
    <location>
        <position position="49"/>
    </location>
    <ligand>
        <name>Zn(2+)</name>
        <dbReference type="ChEBI" id="CHEBI:29105"/>
    </ligand>
</feature>
<dbReference type="SMART" id="SM00355">
    <property type="entry name" value="ZnF_C2H2"/>
    <property type="match status" value="11"/>
</dbReference>
<evidence type="ECO:0000313" key="13">
    <source>
        <dbReference type="EMBL" id="EFA01853.1"/>
    </source>
</evidence>
<feature type="binding site" evidence="10">
    <location>
        <position position="6"/>
    </location>
    <ligand>
        <name>Zn(2+)</name>
        <dbReference type="ChEBI" id="CHEBI:29105"/>
    </ligand>
</feature>
<dbReference type="InterPro" id="IPR013087">
    <property type="entry name" value="Znf_C2H2_type"/>
</dbReference>
<feature type="domain" description="ZAD" evidence="12">
    <location>
        <begin position="4"/>
        <end position="73"/>
    </location>
</feature>
<evidence type="ECO:0000256" key="4">
    <source>
        <dbReference type="ARBA" id="ARBA00022771"/>
    </source>
</evidence>
<dbReference type="Proteomes" id="UP000007266">
    <property type="component" value="Linkage group 4"/>
</dbReference>
<dbReference type="InterPro" id="IPR012934">
    <property type="entry name" value="Znf_AD"/>
</dbReference>
<dbReference type="GO" id="GO:0006357">
    <property type="term" value="P:regulation of transcription by RNA polymerase II"/>
    <property type="evidence" value="ECO:0000318"/>
    <property type="project" value="GO_Central"/>
</dbReference>
<keyword evidence="7" id="KW-0804">Transcription</keyword>
<feature type="domain" description="C2H2-type" evidence="11">
    <location>
        <begin position="393"/>
        <end position="415"/>
    </location>
</feature>
<evidence type="ECO:0000256" key="8">
    <source>
        <dbReference type="ARBA" id="ARBA00023242"/>
    </source>
</evidence>
<reference evidence="13 14" key="1">
    <citation type="journal article" date="2008" name="Nature">
        <title>The genome of the model beetle and pest Tribolium castaneum.</title>
        <authorList>
            <consortium name="Tribolium Genome Sequencing Consortium"/>
            <person name="Richards S."/>
            <person name="Gibbs R.A."/>
            <person name="Weinstock G.M."/>
            <person name="Brown S.J."/>
            <person name="Denell R."/>
            <person name="Beeman R.W."/>
            <person name="Gibbs R."/>
            <person name="Beeman R.W."/>
            <person name="Brown S.J."/>
            <person name="Bucher G."/>
            <person name="Friedrich M."/>
            <person name="Grimmelikhuijzen C.J."/>
            <person name="Klingler M."/>
            <person name="Lorenzen M."/>
            <person name="Richards S."/>
            <person name="Roth S."/>
            <person name="Schroder R."/>
            <person name="Tautz D."/>
            <person name="Zdobnov E.M."/>
            <person name="Muzny D."/>
            <person name="Gibbs R.A."/>
            <person name="Weinstock G.M."/>
            <person name="Attaway T."/>
            <person name="Bell S."/>
            <person name="Buhay C.J."/>
            <person name="Chandrabose M.N."/>
            <person name="Chavez D."/>
            <person name="Clerk-Blankenburg K.P."/>
            <person name="Cree A."/>
            <person name="Dao M."/>
            <person name="Davis C."/>
            <person name="Chacko J."/>
            <person name="Dinh H."/>
            <person name="Dugan-Rocha S."/>
            <person name="Fowler G."/>
            <person name="Garner T.T."/>
            <person name="Garnes J."/>
            <person name="Gnirke A."/>
            <person name="Hawes A."/>
            <person name="Hernandez J."/>
            <person name="Hines S."/>
            <person name="Holder M."/>
            <person name="Hume J."/>
            <person name="Jhangiani S.N."/>
            <person name="Joshi V."/>
            <person name="Khan Z.M."/>
            <person name="Jackson L."/>
            <person name="Kovar C."/>
            <person name="Kowis A."/>
            <person name="Lee S."/>
            <person name="Lewis L.R."/>
            <person name="Margolis J."/>
            <person name="Morgan M."/>
            <person name="Nazareth L.V."/>
            <person name="Nguyen N."/>
            <person name="Okwuonu G."/>
            <person name="Parker D."/>
            <person name="Richards S."/>
            <person name="Ruiz S.J."/>
            <person name="Santibanez J."/>
            <person name="Savard J."/>
            <person name="Scherer S.E."/>
            <person name="Schneider B."/>
            <person name="Sodergren E."/>
            <person name="Tautz D."/>
            <person name="Vattahil S."/>
            <person name="Villasana D."/>
            <person name="White C.S."/>
            <person name="Wright R."/>
            <person name="Park Y."/>
            <person name="Beeman R.W."/>
            <person name="Lord J."/>
            <person name="Oppert B."/>
            <person name="Lorenzen M."/>
            <person name="Brown S."/>
            <person name="Wang L."/>
            <person name="Savard J."/>
            <person name="Tautz D."/>
            <person name="Richards S."/>
            <person name="Weinstock G."/>
            <person name="Gibbs R.A."/>
            <person name="Liu Y."/>
            <person name="Worley K."/>
            <person name="Weinstock G."/>
            <person name="Elsik C.G."/>
            <person name="Reese J.T."/>
            <person name="Elhaik E."/>
            <person name="Landan G."/>
            <person name="Graur D."/>
            <person name="Arensburger P."/>
            <person name="Atkinson P."/>
            <person name="Beeman R.W."/>
            <person name="Beidler J."/>
            <person name="Brown S.J."/>
            <person name="Demuth J.P."/>
            <person name="Drury D.W."/>
            <person name="Du Y.Z."/>
            <person name="Fujiwara H."/>
            <person name="Lorenzen M."/>
            <person name="Maselli V."/>
            <person name="Osanai M."/>
            <person name="Park Y."/>
            <person name="Robertson H.M."/>
            <person name="Tu Z."/>
            <person name="Wang J.J."/>
            <person name="Wang S."/>
            <person name="Richards S."/>
            <person name="Song H."/>
            <person name="Zhang L."/>
            <person name="Sodergren E."/>
            <person name="Werner D."/>
            <person name="Stanke M."/>
            <person name="Morgenstern B."/>
            <person name="Solovyev V."/>
            <person name="Kosarev P."/>
            <person name="Brown G."/>
            <person name="Chen H.C."/>
            <person name="Ermolaeva O."/>
            <person name="Hlavina W."/>
            <person name="Kapustin Y."/>
            <person name="Kiryutin B."/>
            <person name="Kitts P."/>
            <person name="Maglott D."/>
            <person name="Pruitt K."/>
            <person name="Sapojnikov V."/>
            <person name="Souvorov A."/>
            <person name="Mackey A.J."/>
            <person name="Waterhouse R.M."/>
            <person name="Wyder S."/>
            <person name="Zdobnov E.M."/>
            <person name="Zdobnov E.M."/>
            <person name="Wyder S."/>
            <person name="Kriventseva E.V."/>
            <person name="Kadowaki T."/>
            <person name="Bork P."/>
            <person name="Aranda M."/>
            <person name="Bao R."/>
            <person name="Beermann A."/>
            <person name="Berns N."/>
            <person name="Bolognesi R."/>
            <person name="Bonneton F."/>
            <person name="Bopp D."/>
            <person name="Brown S.J."/>
            <person name="Bucher G."/>
            <person name="Butts T."/>
            <person name="Chaumot A."/>
            <person name="Denell R.E."/>
            <person name="Ferrier D.E."/>
            <person name="Friedrich M."/>
            <person name="Gordon C.M."/>
            <person name="Jindra M."/>
            <person name="Klingler M."/>
            <person name="Lan Q."/>
            <person name="Lattorff H.M."/>
            <person name="Laudet V."/>
            <person name="von Levetsow C."/>
            <person name="Liu Z."/>
            <person name="Lutz R."/>
            <person name="Lynch J.A."/>
            <person name="da Fonseca R.N."/>
            <person name="Posnien N."/>
            <person name="Reuter R."/>
            <person name="Roth S."/>
            <person name="Savard J."/>
            <person name="Schinko J.B."/>
            <person name="Schmitt C."/>
            <person name="Schoppmeier M."/>
            <person name="Schroder R."/>
            <person name="Shippy T.D."/>
            <person name="Simonnet F."/>
            <person name="Marques-Souza H."/>
            <person name="Tautz D."/>
            <person name="Tomoyasu Y."/>
            <person name="Trauner J."/>
            <person name="Van der Zee M."/>
            <person name="Vervoort M."/>
            <person name="Wittkopp N."/>
            <person name="Wimmer E.A."/>
            <person name="Yang X."/>
            <person name="Jones A.K."/>
            <person name="Sattelle D.B."/>
            <person name="Ebert P.R."/>
            <person name="Nelson D."/>
            <person name="Scott J.G."/>
            <person name="Beeman R.W."/>
            <person name="Muthukrishnan S."/>
            <person name="Kramer K.J."/>
            <person name="Arakane Y."/>
            <person name="Beeman R.W."/>
            <person name="Zhu Q."/>
            <person name="Hogenkamp D."/>
            <person name="Dixit R."/>
            <person name="Oppert B."/>
            <person name="Jiang H."/>
            <person name="Zou Z."/>
            <person name="Marshall J."/>
            <person name="Elpidina E."/>
            <person name="Vinokurov K."/>
            <person name="Oppert C."/>
            <person name="Zou Z."/>
            <person name="Evans J."/>
            <person name="Lu Z."/>
            <person name="Zhao P."/>
            <person name="Sumathipala N."/>
            <person name="Altincicek B."/>
            <person name="Vilcinskas A."/>
            <person name="Williams M."/>
            <person name="Hultmark D."/>
            <person name="Hetru C."/>
            <person name="Jiang H."/>
            <person name="Grimmelikhuijzen C.J."/>
            <person name="Hauser F."/>
            <person name="Cazzamali G."/>
            <person name="Williamson M."/>
            <person name="Park Y."/>
            <person name="Li B."/>
            <person name="Tanaka Y."/>
            <person name="Predel R."/>
            <person name="Neupert S."/>
            <person name="Schachtner J."/>
            <person name="Verleyen P."/>
            <person name="Raible F."/>
            <person name="Bork P."/>
            <person name="Friedrich M."/>
            <person name="Walden K.K."/>
            <person name="Robertson H.M."/>
            <person name="Angeli S."/>
            <person name="Foret S."/>
            <person name="Bucher G."/>
            <person name="Schuetz S."/>
            <person name="Maleszka R."/>
            <person name="Wimmer E.A."/>
            <person name="Beeman R.W."/>
            <person name="Lorenzen M."/>
            <person name="Tomoyasu Y."/>
            <person name="Miller S.C."/>
            <person name="Grossmann D."/>
            <person name="Bucher G."/>
        </authorList>
    </citation>
    <scope>NUCLEOTIDE SEQUENCE [LARGE SCALE GENOMIC DNA]</scope>
    <source>
        <strain evidence="13 14">Georgia GA2</strain>
    </source>
</reference>
<organism evidence="13 14">
    <name type="scientific">Tribolium castaneum</name>
    <name type="common">Red flour beetle</name>
    <dbReference type="NCBI Taxonomy" id="7070"/>
    <lineage>
        <taxon>Eukaryota</taxon>
        <taxon>Metazoa</taxon>
        <taxon>Ecdysozoa</taxon>
        <taxon>Arthropoda</taxon>
        <taxon>Hexapoda</taxon>
        <taxon>Insecta</taxon>
        <taxon>Pterygota</taxon>
        <taxon>Neoptera</taxon>
        <taxon>Endopterygota</taxon>
        <taxon>Coleoptera</taxon>
        <taxon>Polyphaga</taxon>
        <taxon>Cucujiformia</taxon>
        <taxon>Tenebrionidae</taxon>
        <taxon>Tenebrionidae incertae sedis</taxon>
        <taxon>Tribolium</taxon>
    </lineage>
</organism>
<evidence type="ECO:0000256" key="10">
    <source>
        <dbReference type="PROSITE-ProRule" id="PRU01263"/>
    </source>
</evidence>
<dbReference type="OMA" id="HERQHTN"/>
<dbReference type="PROSITE" id="PS51915">
    <property type="entry name" value="ZAD"/>
    <property type="match status" value="1"/>
</dbReference>
<keyword evidence="3" id="KW-0677">Repeat</keyword>
<evidence type="ECO:0000256" key="1">
    <source>
        <dbReference type="ARBA" id="ARBA00004123"/>
    </source>
</evidence>
<evidence type="ECO:0000313" key="14">
    <source>
        <dbReference type="Proteomes" id="UP000007266"/>
    </source>
</evidence>
<dbReference type="GO" id="GO:0005634">
    <property type="term" value="C:nucleus"/>
    <property type="evidence" value="ECO:0007669"/>
    <property type="project" value="UniProtKB-SubCell"/>
</dbReference>
<dbReference type="InParanoid" id="D1ZZH0"/>
<dbReference type="HOGENOM" id="CLU_581745_0_0_1"/>
<keyword evidence="14" id="KW-1185">Reference proteome</keyword>
<dbReference type="Gene3D" id="3.30.160.60">
    <property type="entry name" value="Classic Zinc Finger"/>
    <property type="match status" value="5"/>
</dbReference>
<evidence type="ECO:0000256" key="3">
    <source>
        <dbReference type="ARBA" id="ARBA00022737"/>
    </source>
</evidence>
<protein>
    <submittedName>
        <fullName evidence="13">Zinc finger protein 782-like Protein</fullName>
    </submittedName>
</protein>
<feature type="domain" description="C2H2-type" evidence="11">
    <location>
        <begin position="161"/>
        <end position="189"/>
    </location>
</feature>
<dbReference type="KEGG" id="tca:103312659"/>
<dbReference type="EMBL" id="KQ971338">
    <property type="protein sequence ID" value="EFA01853.1"/>
    <property type="molecule type" value="Genomic_DNA"/>
</dbReference>
<evidence type="ECO:0000256" key="6">
    <source>
        <dbReference type="ARBA" id="ARBA00023015"/>
    </source>
</evidence>
<dbReference type="FunFam" id="3.30.160.60:FF:000710">
    <property type="entry name" value="Zinc finger protein 768"/>
    <property type="match status" value="1"/>
</dbReference>
<proteinExistence type="predicted"/>
<feature type="domain" description="C2H2-type" evidence="11">
    <location>
        <begin position="334"/>
        <end position="361"/>
    </location>
</feature>
<name>D1ZZH0_TRICA</name>
<keyword evidence="4 9" id="KW-0863">Zinc-finger</keyword>
<evidence type="ECO:0000259" key="11">
    <source>
        <dbReference type="PROSITE" id="PS50157"/>
    </source>
</evidence>
<dbReference type="InterPro" id="IPR036236">
    <property type="entry name" value="Znf_C2H2_sf"/>
</dbReference>
<keyword evidence="6" id="KW-0805">Transcription regulation</keyword>
<dbReference type="FunFam" id="3.30.160.60:FF:000012">
    <property type="entry name" value="RB-associated KRAB zinc finger protein-like"/>
    <property type="match status" value="1"/>
</dbReference>
<dbReference type="GO" id="GO:0003700">
    <property type="term" value="F:DNA-binding transcription factor activity"/>
    <property type="evidence" value="ECO:0000318"/>
    <property type="project" value="GO_Central"/>
</dbReference>
<dbReference type="PANTHER" id="PTHR24379:SF121">
    <property type="entry name" value="C2H2-TYPE DOMAIN-CONTAINING PROTEIN"/>
    <property type="match status" value="1"/>
</dbReference>
<evidence type="ECO:0000256" key="5">
    <source>
        <dbReference type="ARBA" id="ARBA00022833"/>
    </source>
</evidence>
<evidence type="ECO:0000256" key="2">
    <source>
        <dbReference type="ARBA" id="ARBA00022723"/>
    </source>
</evidence>
<gene>
    <name evidence="13" type="primary">AUGUSTUS-3.0.2_07456</name>
    <name evidence="13" type="ORF">TcasGA2_TC007456</name>
</gene>